<dbReference type="AlphaFoldDB" id="A0A345IGQ3"/>
<dbReference type="KEGG" id="dwu:DVJ83_06515"/>
<keyword evidence="1" id="KW-0378">Hydrolase</keyword>
<name>A0A345IGQ3_9DEIO</name>
<gene>
    <name evidence="1" type="ORF">DVJ83_06515</name>
</gene>
<accession>A0A345IGQ3</accession>
<dbReference type="SUPFAM" id="SSF53474">
    <property type="entry name" value="alpha/beta-Hydrolases"/>
    <property type="match status" value="1"/>
</dbReference>
<dbReference type="Pfam" id="PF06821">
    <property type="entry name" value="Ser_hydrolase"/>
    <property type="match status" value="1"/>
</dbReference>
<sequence>MSSLLSLNSGLPRLVIVPSLGDSGPEHWQSLWEQKFGAARVRQDDPENPAPQSWAARLQEVVEATPGDLVLVAHSCGVPTVAHWAQLYPANERVKGALLVAPPDTENATLQREHPAACRMAPLPLLPLPFPALVVASENDPFCTPERAEQFADAWGAAFVTAGEAGHINIASGHGDWPEGEVLLSEALHAWTPQGFTRL</sequence>
<dbReference type="EMBL" id="CP031158">
    <property type="protein sequence ID" value="AXG98875.1"/>
    <property type="molecule type" value="Genomic_DNA"/>
</dbReference>
<protein>
    <submittedName>
        <fullName evidence="1">Serine hydrolase family protein</fullName>
    </submittedName>
</protein>
<evidence type="ECO:0000313" key="1">
    <source>
        <dbReference type="EMBL" id="AXG98875.1"/>
    </source>
</evidence>
<proteinExistence type="predicted"/>
<dbReference type="InterPro" id="IPR029058">
    <property type="entry name" value="AB_hydrolase_fold"/>
</dbReference>
<dbReference type="Proteomes" id="UP000253744">
    <property type="component" value="Chromosome"/>
</dbReference>
<dbReference type="InterPro" id="IPR010662">
    <property type="entry name" value="RBBP9/YdeN"/>
</dbReference>
<reference evidence="1 2" key="1">
    <citation type="submission" date="2018-07" db="EMBL/GenBank/DDBJ databases">
        <title>Complete Genome and Methylome Analysis of Deinococcus wulumuqiensis NEB 479.</title>
        <authorList>
            <person name="Fomenkov A."/>
            <person name="Luyten Y."/>
            <person name="Vincze T."/>
            <person name="Anton B.P."/>
            <person name="Clark T."/>
            <person name="Roberts R.J."/>
            <person name="Morgan R.D."/>
        </authorList>
    </citation>
    <scope>NUCLEOTIDE SEQUENCE [LARGE SCALE GENOMIC DNA]</scope>
    <source>
        <strain evidence="1 2">NEB 479</strain>
    </source>
</reference>
<dbReference type="STRING" id="1288484.GCA_000348665_00041"/>
<organism evidence="1 2">
    <name type="scientific">Deinococcus wulumuqiensis</name>
    <dbReference type="NCBI Taxonomy" id="980427"/>
    <lineage>
        <taxon>Bacteria</taxon>
        <taxon>Thermotogati</taxon>
        <taxon>Deinococcota</taxon>
        <taxon>Deinococci</taxon>
        <taxon>Deinococcales</taxon>
        <taxon>Deinococcaceae</taxon>
        <taxon>Deinococcus</taxon>
    </lineage>
</organism>
<evidence type="ECO:0000313" key="2">
    <source>
        <dbReference type="Proteomes" id="UP000253744"/>
    </source>
</evidence>
<dbReference type="Gene3D" id="3.40.50.1820">
    <property type="entry name" value="alpha/beta hydrolase"/>
    <property type="match status" value="1"/>
</dbReference>
<dbReference type="GO" id="GO:0016787">
    <property type="term" value="F:hydrolase activity"/>
    <property type="evidence" value="ECO:0007669"/>
    <property type="project" value="UniProtKB-KW"/>
</dbReference>
<dbReference type="RefSeq" id="WP_114671812.1">
    <property type="nucleotide sequence ID" value="NZ_CP031158.1"/>
</dbReference>